<evidence type="ECO:0000256" key="2">
    <source>
        <dbReference type="ARBA" id="ARBA00023134"/>
    </source>
</evidence>
<keyword evidence="3" id="KW-0963">Cytoplasm</keyword>
<dbReference type="PROSITE" id="PS51721">
    <property type="entry name" value="G_CP"/>
    <property type="match status" value="1"/>
</dbReference>
<dbReference type="SUPFAM" id="SSF52540">
    <property type="entry name" value="P-loop containing nucleoside triphosphate hydrolases"/>
    <property type="match status" value="1"/>
</dbReference>
<feature type="domain" description="CP-type G" evidence="5">
    <location>
        <begin position="8"/>
        <end position="165"/>
    </location>
</feature>
<dbReference type="InterPro" id="IPR016478">
    <property type="entry name" value="GTPase_MTG1"/>
</dbReference>
<gene>
    <name evidence="6" type="ORF">CLV39_0316</name>
</gene>
<comment type="caution">
    <text evidence="6">The sequence shown here is derived from an EMBL/GenBank/DDBJ whole genome shotgun (WGS) entry which is preliminary data.</text>
</comment>
<accession>A0A3M0BJS0</accession>
<feature type="binding site" evidence="4">
    <location>
        <position position="161"/>
    </location>
    <ligand>
        <name>GTP</name>
        <dbReference type="ChEBI" id="CHEBI:37565"/>
    </ligand>
</feature>
<dbReference type="InterPro" id="IPR023179">
    <property type="entry name" value="GTP-bd_ortho_bundle_sf"/>
</dbReference>
<dbReference type="AlphaFoldDB" id="A0A3M0BJS0"/>
<organism evidence="6 7">
    <name type="scientific">Hydrogenothermus marinus</name>
    <dbReference type="NCBI Taxonomy" id="133270"/>
    <lineage>
        <taxon>Bacteria</taxon>
        <taxon>Pseudomonadati</taxon>
        <taxon>Aquificota</taxon>
        <taxon>Aquificia</taxon>
        <taxon>Aquificales</taxon>
        <taxon>Hydrogenothermaceae</taxon>
        <taxon>Hydrogenothermus</taxon>
    </lineage>
</organism>
<keyword evidence="7" id="KW-1185">Reference proteome</keyword>
<feature type="binding site" evidence="4">
    <location>
        <begin position="57"/>
        <end position="60"/>
    </location>
    <ligand>
        <name>GTP</name>
        <dbReference type="ChEBI" id="CHEBI:37565"/>
    </ligand>
</feature>
<dbReference type="GO" id="GO:0005737">
    <property type="term" value="C:cytoplasm"/>
    <property type="evidence" value="ECO:0007669"/>
    <property type="project" value="UniProtKB-SubCell"/>
</dbReference>
<dbReference type="PIRSF" id="PIRSF006230">
    <property type="entry name" value="MG442"/>
    <property type="match status" value="1"/>
</dbReference>
<comment type="subcellular location">
    <subcellularLocation>
        <location evidence="3">Cytoplasm</location>
    </subcellularLocation>
</comment>
<evidence type="ECO:0000256" key="4">
    <source>
        <dbReference type="PIRSR" id="PIRSR006230-1"/>
    </source>
</evidence>
<dbReference type="Gene3D" id="3.40.50.300">
    <property type="entry name" value="P-loop containing nucleotide triphosphate hydrolases"/>
    <property type="match status" value="1"/>
</dbReference>
<feature type="binding site" evidence="4">
    <location>
        <begin position="117"/>
        <end position="122"/>
    </location>
    <ligand>
        <name>GTP</name>
        <dbReference type="ChEBI" id="CHEBI:37565"/>
    </ligand>
</feature>
<dbReference type="EMBL" id="REFO01000010">
    <property type="protein sequence ID" value="RMA97693.1"/>
    <property type="molecule type" value="Genomic_DNA"/>
</dbReference>
<dbReference type="GO" id="GO:0005525">
    <property type="term" value="F:GTP binding"/>
    <property type="evidence" value="ECO:0007669"/>
    <property type="project" value="UniProtKB-KW"/>
</dbReference>
<name>A0A3M0BJS0_9AQUI</name>
<evidence type="ECO:0000256" key="3">
    <source>
        <dbReference type="PIRNR" id="PIRNR006230"/>
    </source>
</evidence>
<dbReference type="Gene3D" id="1.10.1580.10">
    <property type="match status" value="1"/>
</dbReference>
<comment type="function">
    <text evidence="3">Required for a late step of 50S ribosomal subunit assembly. Has GTPase activity.</text>
</comment>
<dbReference type="PANTHER" id="PTHR11089">
    <property type="entry name" value="GTP-BINDING PROTEIN-RELATED"/>
    <property type="match status" value="1"/>
</dbReference>
<dbReference type="OrthoDB" id="9779790at2"/>
<protein>
    <recommendedName>
        <fullName evidence="3">Ribosome biogenesis GTPase A</fullName>
    </recommendedName>
</protein>
<reference evidence="6 7" key="1">
    <citation type="submission" date="2018-10" db="EMBL/GenBank/DDBJ databases">
        <title>Genomic Encyclopedia of Archaeal and Bacterial Type Strains, Phase II (KMG-II): from individual species to whole genera.</title>
        <authorList>
            <person name="Goeker M."/>
        </authorList>
    </citation>
    <scope>NUCLEOTIDE SEQUENCE [LARGE SCALE GENOMIC DNA]</scope>
    <source>
        <strain evidence="6 7">VM1</strain>
    </source>
</reference>
<keyword evidence="2 3" id="KW-0342">GTP-binding</keyword>
<dbReference type="InterPro" id="IPR050755">
    <property type="entry name" value="TRAFAC_YlqF/YawG_RiboMat"/>
</dbReference>
<dbReference type="PANTHER" id="PTHR11089:SF30">
    <property type="entry name" value="GUANINE NUCLEOTIDE-BINDING PROTEIN-LIKE 3 HOMOLOG"/>
    <property type="match status" value="1"/>
</dbReference>
<evidence type="ECO:0000259" key="5">
    <source>
        <dbReference type="PROSITE" id="PS51721"/>
    </source>
</evidence>
<dbReference type="InterPro" id="IPR006073">
    <property type="entry name" value="GTP-bd"/>
</dbReference>
<dbReference type="RefSeq" id="WP_121922466.1">
    <property type="nucleotide sequence ID" value="NZ_REFO01000010.1"/>
</dbReference>
<dbReference type="InterPro" id="IPR027417">
    <property type="entry name" value="P-loop_NTPase"/>
</dbReference>
<sequence>MEKPREWLREKSIAKQVLKDSNVILQVLDARIPFETRNKTVEQLAKERNKKLIFILNKSDLVDKSFLEKAKKELEKEYPTIIFSVKNNKGLKELLSLLRKIAKEKGIIKVGILGYPNVGKSSLINSLKRKKVATTSPKPGMTRGKQLIKLDENIFLIDTPGIITLEYPEDLALKGSWIPDKLEYPVDVAIKLLEKILEKKPDALEKAYKIKVDNNPVKTLENIGEKLNYKISGGDIDYDRVAKKILWDWLKGNLKAYWI</sequence>
<dbReference type="Pfam" id="PF01926">
    <property type="entry name" value="MMR_HSR1"/>
    <property type="match status" value="1"/>
</dbReference>
<keyword evidence="1 3" id="KW-0547">Nucleotide-binding</keyword>
<proteinExistence type="inferred from homology"/>
<evidence type="ECO:0000313" key="7">
    <source>
        <dbReference type="Proteomes" id="UP000280842"/>
    </source>
</evidence>
<evidence type="ECO:0000313" key="6">
    <source>
        <dbReference type="EMBL" id="RMA97693.1"/>
    </source>
</evidence>
<dbReference type="InterPro" id="IPR030378">
    <property type="entry name" value="G_CP_dom"/>
</dbReference>
<comment type="similarity">
    <text evidence="3">Belongs to the TRAFAC class YlqF/YawG GTPase family. MTG1 subfamily.</text>
</comment>
<evidence type="ECO:0000256" key="1">
    <source>
        <dbReference type="ARBA" id="ARBA00022741"/>
    </source>
</evidence>
<dbReference type="Proteomes" id="UP000280842">
    <property type="component" value="Unassembled WGS sequence"/>
</dbReference>